<proteinExistence type="predicted"/>
<dbReference type="Pfam" id="PF13789">
    <property type="entry name" value="DUF4181"/>
    <property type="match status" value="1"/>
</dbReference>
<evidence type="ECO:0000313" key="3">
    <source>
        <dbReference type="Proteomes" id="UP000316425"/>
    </source>
</evidence>
<feature type="transmembrane region" description="Helical" evidence="1">
    <location>
        <begin position="108"/>
        <end position="130"/>
    </location>
</feature>
<gene>
    <name evidence="2" type="ORF">FPQ13_12825</name>
</gene>
<dbReference type="RefSeq" id="WP_144089720.1">
    <property type="nucleotide sequence ID" value="NZ_VMHE01000051.1"/>
</dbReference>
<accession>A0A556P6B9</accession>
<keyword evidence="1" id="KW-1133">Transmembrane helix</keyword>
<name>A0A556P6B9_9BACI</name>
<sequence length="134" mass="15764">MELVKAFLILIAIFLFITLIQIIIRKSLHMNIKDIFTNRHINSLHKKISWYMGGIGLFLWIVLLINTSSSPSLSFHVFLWFIIGWALFDFMIYAFFTLKYTSNRKEILVHFAELTIWIAVIVTIINFNIFGSYV</sequence>
<reference evidence="2 3" key="1">
    <citation type="submission" date="2019-07" db="EMBL/GenBank/DDBJ databases">
        <title>Allobacillus sp. nov. SKP isolated from shrimp paste of Euphausiacea.</title>
        <authorList>
            <person name="Kanchanasin P."/>
            <person name="Tanasupawat S."/>
            <person name="Shi W."/>
            <person name="Wu L."/>
            <person name="Ma J."/>
        </authorList>
    </citation>
    <scope>NUCLEOTIDE SEQUENCE [LARGE SCALE GENOMIC DNA]</scope>
    <source>
        <strain evidence="2 3">SKP4-8</strain>
    </source>
</reference>
<evidence type="ECO:0000256" key="1">
    <source>
        <dbReference type="SAM" id="Phobius"/>
    </source>
</evidence>
<organism evidence="2 3">
    <name type="scientific">Allobacillus salarius</name>
    <dbReference type="NCBI Taxonomy" id="1955272"/>
    <lineage>
        <taxon>Bacteria</taxon>
        <taxon>Bacillati</taxon>
        <taxon>Bacillota</taxon>
        <taxon>Bacilli</taxon>
        <taxon>Bacillales</taxon>
        <taxon>Bacillaceae</taxon>
        <taxon>Allobacillus</taxon>
    </lineage>
</organism>
<feature type="transmembrane region" description="Helical" evidence="1">
    <location>
        <begin position="6"/>
        <end position="24"/>
    </location>
</feature>
<evidence type="ECO:0000313" key="2">
    <source>
        <dbReference type="EMBL" id="TSJ59946.1"/>
    </source>
</evidence>
<dbReference type="InterPro" id="IPR025441">
    <property type="entry name" value="DUF4181"/>
</dbReference>
<keyword evidence="1" id="KW-0812">Transmembrane</keyword>
<dbReference type="EMBL" id="VMHE01000051">
    <property type="protein sequence ID" value="TSJ59946.1"/>
    <property type="molecule type" value="Genomic_DNA"/>
</dbReference>
<keyword evidence="1" id="KW-0472">Membrane</keyword>
<dbReference type="AlphaFoldDB" id="A0A556P6B9"/>
<comment type="caution">
    <text evidence="2">The sequence shown here is derived from an EMBL/GenBank/DDBJ whole genome shotgun (WGS) entry which is preliminary data.</text>
</comment>
<dbReference type="OrthoDB" id="2428213at2"/>
<protein>
    <submittedName>
        <fullName evidence="2">DUF4181 domain-containing protein</fullName>
    </submittedName>
</protein>
<feature type="transmembrane region" description="Helical" evidence="1">
    <location>
        <begin position="77"/>
        <end position="96"/>
    </location>
</feature>
<dbReference type="Proteomes" id="UP000316425">
    <property type="component" value="Unassembled WGS sequence"/>
</dbReference>
<keyword evidence="3" id="KW-1185">Reference proteome</keyword>
<feature type="transmembrane region" description="Helical" evidence="1">
    <location>
        <begin position="48"/>
        <end position="65"/>
    </location>
</feature>